<dbReference type="InterPro" id="IPR016162">
    <property type="entry name" value="Ald_DH_N"/>
</dbReference>
<feature type="domain" description="Aldehyde dehydrogenase" evidence="5">
    <location>
        <begin position="30"/>
        <end position="502"/>
    </location>
</feature>
<dbReference type="InterPro" id="IPR015590">
    <property type="entry name" value="Aldehyde_DH_dom"/>
</dbReference>
<dbReference type="FunFam" id="3.40.605.10:FF:000007">
    <property type="entry name" value="NAD/NADP-dependent betaine aldehyde dehydrogenase"/>
    <property type="match status" value="1"/>
</dbReference>
<comment type="similarity">
    <text evidence="1 4">Belongs to the aldehyde dehydrogenase family.</text>
</comment>
<evidence type="ECO:0000256" key="3">
    <source>
        <dbReference type="PROSITE-ProRule" id="PRU10007"/>
    </source>
</evidence>
<evidence type="ECO:0000256" key="4">
    <source>
        <dbReference type="RuleBase" id="RU003345"/>
    </source>
</evidence>
<gene>
    <name evidence="6" type="ORF">EAS64_26780</name>
</gene>
<dbReference type="Proteomes" id="UP000460272">
    <property type="component" value="Unassembled WGS sequence"/>
</dbReference>
<dbReference type="OrthoDB" id="6882680at2"/>
<sequence length="508" mass="53511">MGLPQARHPVQVTERPRAVLSYQLYIDGAWTGSDGDAVLTVLNPATEEAIGTVPEGTVADIDRAVAAARRAFDEGPWPWLAPRERAAILLRFAEELEARTADLVELNVHEVGSIRSWAEFLQVGLPMQHLRDMAERVLPQYPFEKPMAPTYGGGTFGSSLAQGVVRREPYGVAALVSAYNAPTMLNLVKLAPALAAGCTVVLKPAPTTPLETFVLGEVADAAGLPRGVLNIVTGDIAAGQALTSHPGVDVVSFTGSDAVGRLVYSQAAPSLKKVILELGGKSASIILPDADLDRAVPSVVVNMTAQAGQGCSLLTRTLVHESLFDELVGRVKTALDAVKVGDPADPATTMGPLISAAQRAKVEGLIQAGRDEGAQIAYGGGRPAGLDRGFFVEPTLFVDVDNSMTIAQKEFFGPVGVVIPFKDEQEAVRLANDSEFGLAAGVWAADPVHAYRIGTRIRAGLIYINGGGAGSSPHTPFGGYKSSGLGVERGEYGLEEFLLAKSMIWSAR</sequence>
<proteinExistence type="inferred from homology"/>
<dbReference type="EMBL" id="RPFW01000005">
    <property type="protein sequence ID" value="TVZ02408.1"/>
    <property type="molecule type" value="Genomic_DNA"/>
</dbReference>
<feature type="active site" evidence="3">
    <location>
        <position position="277"/>
    </location>
</feature>
<dbReference type="FunFam" id="3.40.309.10:FF:000009">
    <property type="entry name" value="Aldehyde dehydrogenase A"/>
    <property type="match status" value="1"/>
</dbReference>
<protein>
    <submittedName>
        <fullName evidence="6">Aldehyde dehydrogenase family protein</fullName>
    </submittedName>
</protein>
<dbReference type="InterPro" id="IPR016163">
    <property type="entry name" value="Ald_DH_C"/>
</dbReference>
<reference evidence="6 7" key="1">
    <citation type="submission" date="2018-11" db="EMBL/GenBank/DDBJ databases">
        <title>Trebonia kvetii gen.nov., sp.nov., a novel acidophilic actinobacterium, and proposal of the new actinobacterial family Treboniaceae fam. nov.</title>
        <authorList>
            <person name="Rapoport D."/>
            <person name="Sagova-Mareckova M."/>
            <person name="Sedlacek I."/>
            <person name="Provaznik J."/>
            <person name="Kralova S."/>
            <person name="Pavlinic D."/>
            <person name="Benes V."/>
            <person name="Kopecky J."/>
        </authorList>
    </citation>
    <scope>NUCLEOTIDE SEQUENCE [LARGE SCALE GENOMIC DNA]</scope>
    <source>
        <strain evidence="6 7">15Tr583</strain>
    </source>
</reference>
<keyword evidence="7" id="KW-1185">Reference proteome</keyword>
<evidence type="ECO:0000313" key="7">
    <source>
        <dbReference type="Proteomes" id="UP000460272"/>
    </source>
</evidence>
<evidence type="ECO:0000256" key="2">
    <source>
        <dbReference type="ARBA" id="ARBA00023002"/>
    </source>
</evidence>
<dbReference type="SUPFAM" id="SSF53720">
    <property type="entry name" value="ALDH-like"/>
    <property type="match status" value="1"/>
</dbReference>
<evidence type="ECO:0000259" key="5">
    <source>
        <dbReference type="Pfam" id="PF00171"/>
    </source>
</evidence>
<dbReference type="Gene3D" id="3.40.605.10">
    <property type="entry name" value="Aldehyde Dehydrogenase, Chain A, domain 1"/>
    <property type="match status" value="1"/>
</dbReference>
<dbReference type="PANTHER" id="PTHR42804">
    <property type="entry name" value="ALDEHYDE DEHYDROGENASE"/>
    <property type="match status" value="1"/>
</dbReference>
<dbReference type="Pfam" id="PF00171">
    <property type="entry name" value="Aldedh"/>
    <property type="match status" value="1"/>
</dbReference>
<dbReference type="AlphaFoldDB" id="A0A6P2BU34"/>
<dbReference type="CDD" id="cd07089">
    <property type="entry name" value="ALDH_CddD-AldA-like"/>
    <property type="match status" value="1"/>
</dbReference>
<dbReference type="GO" id="GO:0016620">
    <property type="term" value="F:oxidoreductase activity, acting on the aldehyde or oxo group of donors, NAD or NADP as acceptor"/>
    <property type="evidence" value="ECO:0007669"/>
    <property type="project" value="InterPro"/>
</dbReference>
<comment type="caution">
    <text evidence="6">The sequence shown here is derived from an EMBL/GenBank/DDBJ whole genome shotgun (WGS) entry which is preliminary data.</text>
</comment>
<dbReference type="InterPro" id="IPR029510">
    <property type="entry name" value="Ald_DH_CS_GLU"/>
</dbReference>
<dbReference type="Gene3D" id="3.40.309.10">
    <property type="entry name" value="Aldehyde Dehydrogenase, Chain A, domain 2"/>
    <property type="match status" value="1"/>
</dbReference>
<dbReference type="InterPro" id="IPR016161">
    <property type="entry name" value="Ald_DH/histidinol_DH"/>
</dbReference>
<keyword evidence="2 4" id="KW-0560">Oxidoreductase</keyword>
<organism evidence="6 7">
    <name type="scientific">Trebonia kvetii</name>
    <dbReference type="NCBI Taxonomy" id="2480626"/>
    <lineage>
        <taxon>Bacteria</taxon>
        <taxon>Bacillati</taxon>
        <taxon>Actinomycetota</taxon>
        <taxon>Actinomycetes</taxon>
        <taxon>Streptosporangiales</taxon>
        <taxon>Treboniaceae</taxon>
        <taxon>Trebonia</taxon>
    </lineage>
</organism>
<evidence type="ECO:0000313" key="6">
    <source>
        <dbReference type="EMBL" id="TVZ02408.1"/>
    </source>
</evidence>
<dbReference type="PROSITE" id="PS00687">
    <property type="entry name" value="ALDEHYDE_DEHYDR_GLU"/>
    <property type="match status" value="1"/>
</dbReference>
<evidence type="ECO:0000256" key="1">
    <source>
        <dbReference type="ARBA" id="ARBA00009986"/>
    </source>
</evidence>
<accession>A0A6P2BU34</accession>
<name>A0A6P2BU34_9ACTN</name>
<dbReference type="PANTHER" id="PTHR42804:SF1">
    <property type="entry name" value="ALDEHYDE DEHYDROGENASE-RELATED"/>
    <property type="match status" value="1"/>
</dbReference>